<dbReference type="Gene3D" id="3.40.50.450">
    <property type="match status" value="1"/>
</dbReference>
<dbReference type="EMBL" id="JAJGAK010000001">
    <property type="protein sequence ID" value="MCC8362939.1"/>
    <property type="molecule type" value="Genomic_DNA"/>
</dbReference>
<evidence type="ECO:0000259" key="3">
    <source>
        <dbReference type="Pfam" id="PF17782"/>
    </source>
</evidence>
<dbReference type="Proteomes" id="UP001165293">
    <property type="component" value="Unassembled WGS sequence"/>
</dbReference>
<dbReference type="RefSeq" id="WP_230526509.1">
    <property type="nucleotide sequence ID" value="NZ_JAJGAK010000001.1"/>
</dbReference>
<proteinExistence type="inferred from homology"/>
<dbReference type="InterPro" id="IPR057666">
    <property type="entry name" value="DrpA_SLOG"/>
</dbReference>
<reference evidence="4" key="1">
    <citation type="submission" date="2021-10" db="EMBL/GenBank/DDBJ databases">
        <authorList>
            <person name="Lyu M."/>
            <person name="Wang X."/>
            <person name="Meng X."/>
            <person name="Xu K."/>
        </authorList>
    </citation>
    <scope>NUCLEOTIDE SEQUENCE</scope>
    <source>
        <strain evidence="4">A6</strain>
    </source>
</reference>
<dbReference type="PANTHER" id="PTHR43022">
    <property type="entry name" value="PROTEIN SMF"/>
    <property type="match status" value="1"/>
</dbReference>
<dbReference type="InterPro" id="IPR041614">
    <property type="entry name" value="DprA_WH"/>
</dbReference>
<protein>
    <submittedName>
        <fullName evidence="4">DNA-processing protein DprA</fullName>
    </submittedName>
</protein>
<dbReference type="Pfam" id="PF17782">
    <property type="entry name" value="WHD_DprA"/>
    <property type="match status" value="1"/>
</dbReference>
<dbReference type="Pfam" id="PF02481">
    <property type="entry name" value="DNA_processg_A"/>
    <property type="match status" value="1"/>
</dbReference>
<comment type="caution">
    <text evidence="4">The sequence shown here is derived from an EMBL/GenBank/DDBJ whole genome shotgun (WGS) entry which is preliminary data.</text>
</comment>
<evidence type="ECO:0000313" key="4">
    <source>
        <dbReference type="EMBL" id="MCC8362939.1"/>
    </source>
</evidence>
<name>A0ABS8JH62_9GAMM</name>
<organism evidence="4 5">
    <name type="scientific">Noviluteimonas lactosilytica</name>
    <dbReference type="NCBI Taxonomy" id="2888523"/>
    <lineage>
        <taxon>Bacteria</taxon>
        <taxon>Pseudomonadati</taxon>
        <taxon>Pseudomonadota</taxon>
        <taxon>Gammaproteobacteria</taxon>
        <taxon>Lysobacterales</taxon>
        <taxon>Lysobacteraceae</taxon>
        <taxon>Noviluteimonas</taxon>
    </lineage>
</organism>
<dbReference type="InterPro" id="IPR003488">
    <property type="entry name" value="DprA"/>
</dbReference>
<comment type="similarity">
    <text evidence="1">Belongs to the DprA/Smf family.</text>
</comment>
<keyword evidence="5" id="KW-1185">Reference proteome</keyword>
<accession>A0ABS8JH62</accession>
<dbReference type="SUPFAM" id="SSF102405">
    <property type="entry name" value="MCP/YpsA-like"/>
    <property type="match status" value="1"/>
</dbReference>
<dbReference type="PANTHER" id="PTHR43022:SF1">
    <property type="entry name" value="PROTEIN SMF"/>
    <property type="match status" value="1"/>
</dbReference>
<feature type="domain" description="Smf/DprA SLOG" evidence="2">
    <location>
        <begin position="7"/>
        <end position="212"/>
    </location>
</feature>
<dbReference type="NCBIfam" id="TIGR00732">
    <property type="entry name" value="dprA"/>
    <property type="match status" value="1"/>
</dbReference>
<evidence type="ECO:0000256" key="1">
    <source>
        <dbReference type="ARBA" id="ARBA00006525"/>
    </source>
</evidence>
<gene>
    <name evidence="4" type="primary">dprA</name>
    <name evidence="4" type="ORF">LK996_07605</name>
</gene>
<sequence length="305" mass="32096">MHVTLPLDDPDYPSLLRRTPDAPRALHVDGAIDALWHPSIAIVGSRNATPGGFDNARQFARAFARAGWCVVSGMALGIDTAAHLGALDEGGATVAVLGTAIDVAYPRRNAGLMRRIAASGAVVSEYPPGTKAHPGRFPARNRIVAALSLGTLVVEAAHESGALITARLAGDAGREVFALPGSIHNPMSRGCHRLLRDGATLVESPGEIIAALAPIALAYADDLRGRLHAPNCAVAALQHASPSMDANTQRLWEALGHDPTPMEALVLRTGLTAAELVSMLLVMELEGRVVSEHGRYTRRDTHKAS</sequence>
<dbReference type="Gene3D" id="1.10.10.10">
    <property type="entry name" value="Winged helix-like DNA-binding domain superfamily/Winged helix DNA-binding domain"/>
    <property type="match status" value="1"/>
</dbReference>
<feature type="domain" description="DprA winged helix" evidence="3">
    <location>
        <begin position="239"/>
        <end position="294"/>
    </location>
</feature>
<evidence type="ECO:0000313" key="5">
    <source>
        <dbReference type="Proteomes" id="UP001165293"/>
    </source>
</evidence>
<dbReference type="InterPro" id="IPR036388">
    <property type="entry name" value="WH-like_DNA-bd_sf"/>
</dbReference>
<evidence type="ECO:0000259" key="2">
    <source>
        <dbReference type="Pfam" id="PF02481"/>
    </source>
</evidence>